<dbReference type="PANTHER" id="PTHR33905">
    <property type="entry name" value="CST COMPLEX SUBUNIT TEN1"/>
    <property type="match status" value="1"/>
</dbReference>
<evidence type="ECO:0000313" key="2">
    <source>
        <dbReference type="Proteomes" id="UP000678393"/>
    </source>
</evidence>
<protein>
    <submittedName>
        <fullName evidence="1">Uncharacterized protein</fullName>
    </submittedName>
</protein>
<dbReference type="Proteomes" id="UP000678393">
    <property type="component" value="Unassembled WGS sequence"/>
</dbReference>
<keyword evidence="2" id="KW-1185">Reference proteome</keyword>
<reference evidence="1" key="1">
    <citation type="submission" date="2021-04" db="EMBL/GenBank/DDBJ databases">
        <authorList>
            <consortium name="Molecular Ecology Group"/>
        </authorList>
    </citation>
    <scope>NUCLEOTIDE SEQUENCE</scope>
</reference>
<proteinExistence type="predicted"/>
<dbReference type="InterPro" id="IPR029146">
    <property type="entry name" value="Ten1_animal_plant"/>
</dbReference>
<dbReference type="OrthoDB" id="342190at2759"/>
<sequence>MICEIILAGEQLDGKSVRVVGRVTHYDASRSVAVLSEPNKTDAALSDEKLTVDTRLVEAADFRPCSQVMLIGELEKCQGQTAGAGKVTGDVVLKARVSRCVDRLDYALYCRAVDVWRTYDASEG</sequence>
<dbReference type="EMBL" id="CAJHNH020007557">
    <property type="protein sequence ID" value="CAG5134773.1"/>
    <property type="molecule type" value="Genomic_DNA"/>
</dbReference>
<dbReference type="AlphaFoldDB" id="A0A8S3ZYP1"/>
<dbReference type="GO" id="GO:1990879">
    <property type="term" value="C:CST complex"/>
    <property type="evidence" value="ECO:0007669"/>
    <property type="project" value="InterPro"/>
</dbReference>
<dbReference type="InterPro" id="IPR012340">
    <property type="entry name" value="NA-bd_OB-fold"/>
</dbReference>
<accession>A0A8S3ZYP1</accession>
<dbReference type="GO" id="GO:0010521">
    <property type="term" value="F:telomerase inhibitor activity"/>
    <property type="evidence" value="ECO:0007669"/>
    <property type="project" value="TreeGrafter"/>
</dbReference>
<gene>
    <name evidence="1" type="ORF">CUNI_LOCUS20331</name>
</gene>
<dbReference type="GO" id="GO:0032211">
    <property type="term" value="P:negative regulation of telomere maintenance via telomerase"/>
    <property type="evidence" value="ECO:0007669"/>
    <property type="project" value="TreeGrafter"/>
</dbReference>
<organism evidence="1 2">
    <name type="scientific">Candidula unifasciata</name>
    <dbReference type="NCBI Taxonomy" id="100452"/>
    <lineage>
        <taxon>Eukaryota</taxon>
        <taxon>Metazoa</taxon>
        <taxon>Spiralia</taxon>
        <taxon>Lophotrochozoa</taxon>
        <taxon>Mollusca</taxon>
        <taxon>Gastropoda</taxon>
        <taxon>Heterobranchia</taxon>
        <taxon>Euthyneura</taxon>
        <taxon>Panpulmonata</taxon>
        <taxon>Eupulmonata</taxon>
        <taxon>Stylommatophora</taxon>
        <taxon>Helicina</taxon>
        <taxon>Helicoidea</taxon>
        <taxon>Geomitridae</taxon>
        <taxon>Candidula</taxon>
    </lineage>
</organism>
<comment type="caution">
    <text evidence="1">The sequence shown here is derived from an EMBL/GenBank/DDBJ whole genome shotgun (WGS) entry which is preliminary data.</text>
</comment>
<dbReference type="GO" id="GO:0042162">
    <property type="term" value="F:telomeric DNA binding"/>
    <property type="evidence" value="ECO:0007669"/>
    <property type="project" value="TreeGrafter"/>
</dbReference>
<dbReference type="Gene3D" id="2.40.50.140">
    <property type="entry name" value="Nucleic acid-binding proteins"/>
    <property type="match status" value="1"/>
</dbReference>
<dbReference type="PANTHER" id="PTHR33905:SF1">
    <property type="entry name" value="CST COMPLEX SUBUNIT TEN1"/>
    <property type="match status" value="1"/>
</dbReference>
<dbReference type="Pfam" id="PF15490">
    <property type="entry name" value="Ten1_2"/>
    <property type="match status" value="1"/>
</dbReference>
<name>A0A8S3ZYP1_9EUPU</name>
<evidence type="ECO:0000313" key="1">
    <source>
        <dbReference type="EMBL" id="CAG5134773.1"/>
    </source>
</evidence>
<dbReference type="GO" id="GO:0003697">
    <property type="term" value="F:single-stranded DNA binding"/>
    <property type="evidence" value="ECO:0007669"/>
    <property type="project" value="InterPro"/>
</dbReference>